<dbReference type="EMBL" id="VSRR010026525">
    <property type="protein sequence ID" value="MPC67632.1"/>
    <property type="molecule type" value="Genomic_DNA"/>
</dbReference>
<sequence>MTATISFKALSSLCIMMILLMLALSSLKPENSLSYSSHPTVSILGVFL</sequence>
<evidence type="ECO:0000313" key="2">
    <source>
        <dbReference type="EMBL" id="MPC67632.1"/>
    </source>
</evidence>
<dbReference type="AlphaFoldDB" id="A0A5B7H958"/>
<evidence type="ECO:0000256" key="1">
    <source>
        <dbReference type="SAM" id="SignalP"/>
    </source>
</evidence>
<evidence type="ECO:0000313" key="3">
    <source>
        <dbReference type="Proteomes" id="UP000324222"/>
    </source>
</evidence>
<proteinExistence type="predicted"/>
<name>A0A5B7H958_PORTR</name>
<accession>A0A5B7H958</accession>
<organism evidence="2 3">
    <name type="scientific">Portunus trituberculatus</name>
    <name type="common">Swimming crab</name>
    <name type="synonym">Neptunus trituberculatus</name>
    <dbReference type="NCBI Taxonomy" id="210409"/>
    <lineage>
        <taxon>Eukaryota</taxon>
        <taxon>Metazoa</taxon>
        <taxon>Ecdysozoa</taxon>
        <taxon>Arthropoda</taxon>
        <taxon>Crustacea</taxon>
        <taxon>Multicrustacea</taxon>
        <taxon>Malacostraca</taxon>
        <taxon>Eumalacostraca</taxon>
        <taxon>Eucarida</taxon>
        <taxon>Decapoda</taxon>
        <taxon>Pleocyemata</taxon>
        <taxon>Brachyura</taxon>
        <taxon>Eubrachyura</taxon>
        <taxon>Portunoidea</taxon>
        <taxon>Portunidae</taxon>
        <taxon>Portuninae</taxon>
        <taxon>Portunus</taxon>
    </lineage>
</organism>
<feature type="signal peptide" evidence="1">
    <location>
        <begin position="1"/>
        <end position="25"/>
    </location>
</feature>
<keyword evidence="3" id="KW-1185">Reference proteome</keyword>
<keyword evidence="1" id="KW-0732">Signal</keyword>
<comment type="caution">
    <text evidence="2">The sequence shown here is derived from an EMBL/GenBank/DDBJ whole genome shotgun (WGS) entry which is preliminary data.</text>
</comment>
<gene>
    <name evidence="2" type="ORF">E2C01_061810</name>
</gene>
<protein>
    <submittedName>
        <fullName evidence="2">Uncharacterized protein</fullName>
    </submittedName>
</protein>
<reference evidence="2 3" key="1">
    <citation type="submission" date="2019-05" db="EMBL/GenBank/DDBJ databases">
        <title>Another draft genome of Portunus trituberculatus and its Hox gene families provides insights of decapod evolution.</title>
        <authorList>
            <person name="Jeong J.-H."/>
            <person name="Song I."/>
            <person name="Kim S."/>
            <person name="Choi T."/>
            <person name="Kim D."/>
            <person name="Ryu S."/>
            <person name="Kim W."/>
        </authorList>
    </citation>
    <scope>NUCLEOTIDE SEQUENCE [LARGE SCALE GENOMIC DNA]</scope>
    <source>
        <tissue evidence="2">Muscle</tissue>
    </source>
</reference>
<feature type="chain" id="PRO_5023034809" evidence="1">
    <location>
        <begin position="26"/>
        <end position="48"/>
    </location>
</feature>
<dbReference type="Proteomes" id="UP000324222">
    <property type="component" value="Unassembled WGS sequence"/>
</dbReference>